<keyword evidence="1" id="KW-0694">RNA-binding</keyword>
<evidence type="ECO:0000256" key="1">
    <source>
        <dbReference type="PROSITE-ProRule" id="PRU00176"/>
    </source>
</evidence>
<feature type="region of interest" description="Disordered" evidence="2">
    <location>
        <begin position="67"/>
        <end position="92"/>
    </location>
</feature>
<dbReference type="Gene3D" id="3.30.70.330">
    <property type="match status" value="1"/>
</dbReference>
<keyword evidence="5" id="KW-1185">Reference proteome</keyword>
<protein>
    <recommendedName>
        <fullName evidence="3">RRM domain-containing protein</fullName>
    </recommendedName>
</protein>
<proteinExistence type="predicted"/>
<dbReference type="PANTHER" id="PTHR32343">
    <property type="entry name" value="SERINE/ARGININE-RICH SPLICING FACTOR"/>
    <property type="match status" value="1"/>
</dbReference>
<feature type="compositionally biased region" description="Basic and acidic residues" evidence="2">
    <location>
        <begin position="81"/>
        <end position="92"/>
    </location>
</feature>
<dbReference type="SMART" id="SM00360">
    <property type="entry name" value="RRM"/>
    <property type="match status" value="1"/>
</dbReference>
<organism evidence="4 5">
    <name type="scientific">Amanita thiersii Skay4041</name>
    <dbReference type="NCBI Taxonomy" id="703135"/>
    <lineage>
        <taxon>Eukaryota</taxon>
        <taxon>Fungi</taxon>
        <taxon>Dikarya</taxon>
        <taxon>Basidiomycota</taxon>
        <taxon>Agaricomycotina</taxon>
        <taxon>Agaricomycetes</taxon>
        <taxon>Agaricomycetidae</taxon>
        <taxon>Agaricales</taxon>
        <taxon>Pluteineae</taxon>
        <taxon>Amanitaceae</taxon>
        <taxon>Amanita</taxon>
    </lineage>
</organism>
<feature type="compositionally biased region" description="Polar residues" evidence="2">
    <location>
        <begin position="245"/>
        <end position="256"/>
    </location>
</feature>
<evidence type="ECO:0000256" key="2">
    <source>
        <dbReference type="SAM" id="MobiDB-lite"/>
    </source>
</evidence>
<feature type="domain" description="RRM" evidence="3">
    <location>
        <begin position="5"/>
        <end position="74"/>
    </location>
</feature>
<feature type="region of interest" description="Disordered" evidence="2">
    <location>
        <begin position="218"/>
        <end position="256"/>
    </location>
</feature>
<dbReference type="InterPro" id="IPR000504">
    <property type="entry name" value="RRM_dom"/>
</dbReference>
<sequence length="256" mass="28008">MFSAATVNVSGIDPSITHERLHDFFTFCGKISSIDRREKDAIIHFEKLSAAKTAIMLNGGTLDGSTLTVTSDNLPQEESENDVKGDQPIDQSDKPRAGIAAEYLAKGYQLSDNILQRMIEFDQKQGISTRFVNYIHNLDSSLGARALGPDQTISSKVQATMESATQQAKAVDEQKGFSKIAHDYYARAISSSFGQRVKAFYTSTSKQVHDIHEEARRIADQQKENKVSVETTSETTAETGSSTSIPQPTTQAAPVI</sequence>
<feature type="compositionally biased region" description="Basic and acidic residues" evidence="2">
    <location>
        <begin position="218"/>
        <end position="227"/>
    </location>
</feature>
<gene>
    <name evidence="4" type="ORF">AMATHDRAFT_72900</name>
</gene>
<dbReference type="STRING" id="703135.A0A2A9NUT5"/>
<dbReference type="AlphaFoldDB" id="A0A2A9NUT5"/>
<name>A0A2A9NUT5_9AGAR</name>
<dbReference type="PROSITE" id="PS50102">
    <property type="entry name" value="RRM"/>
    <property type="match status" value="1"/>
</dbReference>
<dbReference type="PANTHER" id="PTHR32343:SF10">
    <property type="entry name" value="RNA-BINDING REGION RNP-1 DOMAIN-CONTAINING PROTEIN"/>
    <property type="match status" value="1"/>
</dbReference>
<accession>A0A2A9NUT5</accession>
<dbReference type="GO" id="GO:0003723">
    <property type="term" value="F:RNA binding"/>
    <property type="evidence" value="ECO:0007669"/>
    <property type="project" value="UniProtKB-UniRule"/>
</dbReference>
<evidence type="ECO:0000313" key="5">
    <source>
        <dbReference type="Proteomes" id="UP000242287"/>
    </source>
</evidence>
<dbReference type="InterPro" id="IPR012677">
    <property type="entry name" value="Nucleotide-bd_a/b_plait_sf"/>
</dbReference>
<evidence type="ECO:0000313" key="4">
    <source>
        <dbReference type="EMBL" id="PFH53868.1"/>
    </source>
</evidence>
<feature type="compositionally biased region" description="Low complexity" evidence="2">
    <location>
        <begin position="228"/>
        <end position="244"/>
    </location>
</feature>
<dbReference type="InterPro" id="IPR035979">
    <property type="entry name" value="RBD_domain_sf"/>
</dbReference>
<dbReference type="Proteomes" id="UP000242287">
    <property type="component" value="Unassembled WGS sequence"/>
</dbReference>
<reference evidence="4 5" key="1">
    <citation type="submission" date="2014-02" db="EMBL/GenBank/DDBJ databases">
        <title>Transposable element dynamics among asymbiotic and ectomycorrhizal Amanita fungi.</title>
        <authorList>
            <consortium name="DOE Joint Genome Institute"/>
            <person name="Hess J."/>
            <person name="Skrede I."/>
            <person name="Wolfe B."/>
            <person name="LaButti K."/>
            <person name="Ohm R.A."/>
            <person name="Grigoriev I.V."/>
            <person name="Pringle A."/>
        </authorList>
    </citation>
    <scope>NUCLEOTIDE SEQUENCE [LARGE SCALE GENOMIC DNA]</scope>
    <source>
        <strain evidence="4 5">SKay4041</strain>
    </source>
</reference>
<evidence type="ECO:0000259" key="3">
    <source>
        <dbReference type="PROSITE" id="PS50102"/>
    </source>
</evidence>
<dbReference type="Pfam" id="PF00076">
    <property type="entry name" value="RRM_1"/>
    <property type="match status" value="1"/>
</dbReference>
<dbReference type="SUPFAM" id="SSF54928">
    <property type="entry name" value="RNA-binding domain, RBD"/>
    <property type="match status" value="1"/>
</dbReference>
<dbReference type="EMBL" id="KZ301971">
    <property type="protein sequence ID" value="PFH53868.1"/>
    <property type="molecule type" value="Genomic_DNA"/>
</dbReference>
<dbReference type="OrthoDB" id="7763451at2759"/>